<keyword evidence="1" id="KW-1133">Transmembrane helix</keyword>
<dbReference type="VEuPathDB" id="VectorBase:GAUT007371"/>
<evidence type="ECO:0000313" key="2">
    <source>
        <dbReference type="EnsemblMetazoa" id="GAUT007371-PA"/>
    </source>
</evidence>
<keyword evidence="3" id="KW-1185">Reference proteome</keyword>
<keyword evidence="1" id="KW-0812">Transmembrane</keyword>
<name>A0A1A9UK31_GLOAU</name>
<sequence length="267" mass="28055">MKKNKASEGIRKMPHNCARLLGASAVTAVVNLDWGCTGKGIVIVAGGVPLGGGIGDAFNKPGKVDGIIFDETIDDGIAGVIILGVVMDAKDGIFSALATAVIFKFGCIRSGKPDEFNVLCIGNVEGFNEPRIGKFEEINELCIGKVVDGFKVFWRSKVDEFNAFCIGEIEELTGFCVVEVEECEVVGMVETLTVDPIDRLVEGKDLGTFGAFINLFNISAALSLCIATNFCIVLGSALLILLKSSSPVSTTTSASNIVLPANGVANI</sequence>
<dbReference type="EnsemblMetazoa" id="GAUT007371-RA">
    <property type="protein sequence ID" value="GAUT007371-PA"/>
    <property type="gene ID" value="GAUT007371"/>
</dbReference>
<accession>A0A1A9UK31</accession>
<protein>
    <submittedName>
        <fullName evidence="2">Uncharacterized protein</fullName>
    </submittedName>
</protein>
<reference evidence="2" key="1">
    <citation type="submission" date="2020-05" db="UniProtKB">
        <authorList>
            <consortium name="EnsemblMetazoa"/>
        </authorList>
    </citation>
    <scope>IDENTIFICATION</scope>
    <source>
        <strain evidence="2">TTRI</strain>
    </source>
</reference>
<feature type="transmembrane region" description="Helical" evidence="1">
    <location>
        <begin position="220"/>
        <end position="242"/>
    </location>
</feature>
<dbReference type="AlphaFoldDB" id="A0A1A9UK31"/>
<dbReference type="Proteomes" id="UP000078200">
    <property type="component" value="Unassembled WGS sequence"/>
</dbReference>
<proteinExistence type="predicted"/>
<keyword evidence="1" id="KW-0472">Membrane</keyword>
<evidence type="ECO:0000256" key="1">
    <source>
        <dbReference type="SAM" id="Phobius"/>
    </source>
</evidence>
<evidence type="ECO:0000313" key="3">
    <source>
        <dbReference type="Proteomes" id="UP000078200"/>
    </source>
</evidence>
<organism evidence="2 3">
    <name type="scientific">Glossina austeni</name>
    <name type="common">Savannah tsetse fly</name>
    <dbReference type="NCBI Taxonomy" id="7395"/>
    <lineage>
        <taxon>Eukaryota</taxon>
        <taxon>Metazoa</taxon>
        <taxon>Ecdysozoa</taxon>
        <taxon>Arthropoda</taxon>
        <taxon>Hexapoda</taxon>
        <taxon>Insecta</taxon>
        <taxon>Pterygota</taxon>
        <taxon>Neoptera</taxon>
        <taxon>Endopterygota</taxon>
        <taxon>Diptera</taxon>
        <taxon>Brachycera</taxon>
        <taxon>Muscomorpha</taxon>
        <taxon>Hippoboscoidea</taxon>
        <taxon>Glossinidae</taxon>
        <taxon>Glossina</taxon>
    </lineage>
</organism>